<reference evidence="6 7" key="1">
    <citation type="journal article" date="2010" name="Nat. Biotechnol.">
        <title>Genome sequence of the model mushroom Schizophyllum commune.</title>
        <authorList>
            <person name="Ohm R.A."/>
            <person name="de Jong J.F."/>
            <person name="Lugones L.G."/>
            <person name="Aerts A."/>
            <person name="Kothe E."/>
            <person name="Stajich J.E."/>
            <person name="de Vries R.P."/>
            <person name="Record E."/>
            <person name="Levasseur A."/>
            <person name="Baker S.E."/>
            <person name="Bartholomew K.A."/>
            <person name="Coutinho P.M."/>
            <person name="Erdmann S."/>
            <person name="Fowler T.J."/>
            <person name="Gathman A.C."/>
            <person name="Lombard V."/>
            <person name="Henrissat B."/>
            <person name="Knabe N."/>
            <person name="Kuees U."/>
            <person name="Lilly W.W."/>
            <person name="Lindquist E."/>
            <person name="Lucas S."/>
            <person name="Magnuson J.K."/>
            <person name="Piumi F."/>
            <person name="Raudaskoski M."/>
            <person name="Salamov A."/>
            <person name="Schmutz J."/>
            <person name="Schwarze F.W.M.R."/>
            <person name="vanKuyk P.A."/>
            <person name="Horton J.S."/>
            <person name="Grigoriev I.V."/>
            <person name="Woesten H.A.B."/>
        </authorList>
    </citation>
    <scope>NUCLEOTIDE SEQUENCE [LARGE SCALE GENOMIC DNA]</scope>
    <source>
        <strain evidence="7">H4-8 / FGSC 9210</strain>
    </source>
</reference>
<evidence type="ECO:0000313" key="6">
    <source>
        <dbReference type="EMBL" id="EFI93465.1"/>
    </source>
</evidence>
<dbReference type="Gene3D" id="3.40.50.1820">
    <property type="entry name" value="alpha/beta hydrolase"/>
    <property type="match status" value="1"/>
</dbReference>
<dbReference type="InterPro" id="IPR002018">
    <property type="entry name" value="CarbesteraseB"/>
</dbReference>
<dbReference type="OrthoDB" id="408631at2759"/>
<dbReference type="PROSITE" id="PS00122">
    <property type="entry name" value="CARBOXYLESTERASE_B_1"/>
    <property type="match status" value="1"/>
</dbReference>
<comment type="similarity">
    <text evidence="2">Belongs to the 'GDXG' lipolytic enzyme family.</text>
</comment>
<dbReference type="Proteomes" id="UP000007431">
    <property type="component" value="Unassembled WGS sequence"/>
</dbReference>
<dbReference type="SUPFAM" id="SSF53474">
    <property type="entry name" value="alpha/beta-Hydrolases"/>
    <property type="match status" value="1"/>
</dbReference>
<feature type="chain" id="PRO_5005127223" description="Carboxylic ester hydrolase" evidence="4">
    <location>
        <begin position="23"/>
        <end position="599"/>
    </location>
</feature>
<dbReference type="GO" id="GO:0016787">
    <property type="term" value="F:hydrolase activity"/>
    <property type="evidence" value="ECO:0007669"/>
    <property type="project" value="UniProtKB-KW"/>
</dbReference>
<dbReference type="eggNOG" id="KOG4389">
    <property type="taxonomic scope" value="Eukaryota"/>
</dbReference>
<dbReference type="EMBL" id="GL377311">
    <property type="protein sequence ID" value="EFI93465.1"/>
    <property type="molecule type" value="Genomic_DNA"/>
</dbReference>
<evidence type="ECO:0000256" key="3">
    <source>
        <dbReference type="ARBA" id="ARBA00022801"/>
    </source>
</evidence>
<protein>
    <recommendedName>
        <fullName evidence="4">Carboxylic ester hydrolase</fullName>
        <ecNumber evidence="4">3.1.1.-</ecNumber>
    </recommendedName>
</protein>
<dbReference type="ESTHER" id="schco-d8qfs6">
    <property type="family name" value="Fungal_carboxylesterase_lipase"/>
</dbReference>
<feature type="domain" description="Carboxylesterase type B" evidence="5">
    <location>
        <begin position="57"/>
        <end position="387"/>
    </location>
</feature>
<evidence type="ECO:0000256" key="2">
    <source>
        <dbReference type="ARBA" id="ARBA00010515"/>
    </source>
</evidence>
<dbReference type="InterPro" id="IPR019826">
    <property type="entry name" value="Carboxylesterase_B_AS"/>
</dbReference>
<dbReference type="EC" id="3.1.1.-" evidence="4"/>
<dbReference type="InParanoid" id="D8QFS6"/>
<dbReference type="InterPro" id="IPR050309">
    <property type="entry name" value="Type-B_Carboxylest/Lipase"/>
</dbReference>
<dbReference type="KEGG" id="scm:SCHCO_02638921"/>
<accession>D8QFS6</accession>
<evidence type="ECO:0000313" key="7">
    <source>
        <dbReference type="Proteomes" id="UP000007431"/>
    </source>
</evidence>
<comment type="similarity">
    <text evidence="1 4">Belongs to the type-B carboxylesterase/lipase family.</text>
</comment>
<dbReference type="InterPro" id="IPR002168">
    <property type="entry name" value="Lipase_GDXG_HIS_AS"/>
</dbReference>
<sequence>MRALHLSACAALVLFCIPCVFASPSDADLGLDAHLAVVSANTTADEVADASGAGPLVDLGYAKYEGVADESTGTTRFLGMRYAVPPIGSLRFRAPVAPLPDPGAPTLKADSYPPMCACGEMGFAPEERPPATQSEQSEDCLFLNVFVPGNLTSSSSASPKPVLVWIHGGGYHTGSSSGYPGGEPYSGDDLIRAAKGEIVVVTIQYRLGVLGFLAGKEVKEDGVLNAGLLDQQLALRWVQEHISKFGGDPSDVTIWGQSAGAGSVLHHVIANGGKTEPPLFRKAMLSSLFIPPEYAYDDEVPESIYHSLLNRIGCNSLQCLREVDFETLREVNYDLTTGAFYGTFVMAPVVDGDFVRRAPLEAVARREVNVHEVLAMVNTDEGGIFVTPKTAGMPLDEYITTLFPKMGVEEAKKGAALYEGLGSSTRLQQMVMGEAIFVCPNYNIGKGFDTVYRGTLATPPGAHGQDINLFFRSLDQVLVYFPWSPPSAEFADAFADMFISYVLTGKPRRHLLDARGLWSTIKTAAEGVLGAVNKVTGLSLQVPSFLETTSVPVWAAENPREVLFNVTEAGVPYVAEGETDAALLERCAFWWDVRGWTHQ</sequence>
<gene>
    <name evidence="6" type="ORF">SCHCODRAFT_258400</name>
</gene>
<evidence type="ECO:0000259" key="5">
    <source>
        <dbReference type="Pfam" id="PF00135"/>
    </source>
</evidence>
<dbReference type="PANTHER" id="PTHR11559">
    <property type="entry name" value="CARBOXYLESTERASE"/>
    <property type="match status" value="1"/>
</dbReference>
<evidence type="ECO:0000256" key="1">
    <source>
        <dbReference type="ARBA" id="ARBA00005964"/>
    </source>
</evidence>
<organism evidence="7">
    <name type="scientific">Schizophyllum commune (strain H4-8 / FGSC 9210)</name>
    <name type="common">Split gill fungus</name>
    <dbReference type="NCBI Taxonomy" id="578458"/>
    <lineage>
        <taxon>Eukaryota</taxon>
        <taxon>Fungi</taxon>
        <taxon>Dikarya</taxon>
        <taxon>Basidiomycota</taxon>
        <taxon>Agaricomycotina</taxon>
        <taxon>Agaricomycetes</taxon>
        <taxon>Agaricomycetidae</taxon>
        <taxon>Agaricales</taxon>
        <taxon>Schizophyllaceae</taxon>
        <taxon>Schizophyllum</taxon>
    </lineage>
</organism>
<dbReference type="OMA" id="AFQKMWG"/>
<dbReference type="HOGENOM" id="CLU_006586_10_5_1"/>
<dbReference type="InterPro" id="IPR019819">
    <property type="entry name" value="Carboxylesterase_B_CS"/>
</dbReference>
<dbReference type="PROSITE" id="PS00941">
    <property type="entry name" value="CARBOXYLESTERASE_B_2"/>
    <property type="match status" value="1"/>
</dbReference>
<dbReference type="GeneID" id="9591853"/>
<name>D8QFS6_SCHCM</name>
<evidence type="ECO:0000256" key="4">
    <source>
        <dbReference type="RuleBase" id="RU361235"/>
    </source>
</evidence>
<keyword evidence="7" id="KW-1185">Reference proteome</keyword>
<dbReference type="RefSeq" id="XP_003028368.1">
    <property type="nucleotide sequence ID" value="XM_003028322.1"/>
</dbReference>
<dbReference type="PROSITE" id="PS01173">
    <property type="entry name" value="LIPASE_GDXG_HIS"/>
    <property type="match status" value="1"/>
</dbReference>
<feature type="signal peptide" evidence="4">
    <location>
        <begin position="1"/>
        <end position="22"/>
    </location>
</feature>
<dbReference type="InterPro" id="IPR029058">
    <property type="entry name" value="AB_hydrolase_fold"/>
</dbReference>
<keyword evidence="3 4" id="KW-0378">Hydrolase</keyword>
<proteinExistence type="inferred from homology"/>
<dbReference type="VEuPathDB" id="FungiDB:SCHCODRAFT_02638921"/>
<dbReference type="Pfam" id="PF00135">
    <property type="entry name" value="COesterase"/>
    <property type="match status" value="1"/>
</dbReference>
<dbReference type="AlphaFoldDB" id="D8QFS6"/>
<keyword evidence="4" id="KW-0732">Signal</keyword>